<gene>
    <name evidence="9" type="primary">tsr_2</name>
    <name evidence="9" type="ORF">SKTS_17580</name>
</gene>
<evidence type="ECO:0000313" key="9">
    <source>
        <dbReference type="EMBL" id="BCB26872.1"/>
    </source>
</evidence>
<dbReference type="Gene3D" id="1.10.287.950">
    <property type="entry name" value="Methyl-accepting chemotaxis protein"/>
    <property type="match status" value="1"/>
</dbReference>
<keyword evidence="6" id="KW-1133">Transmembrane helix</keyword>
<keyword evidence="2 4" id="KW-0807">Transducer</keyword>
<dbReference type="SMART" id="SM00283">
    <property type="entry name" value="MA"/>
    <property type="match status" value="1"/>
</dbReference>
<evidence type="ECO:0000259" key="7">
    <source>
        <dbReference type="PROSITE" id="PS50111"/>
    </source>
</evidence>
<evidence type="ECO:0000256" key="2">
    <source>
        <dbReference type="ARBA" id="ARBA00023224"/>
    </source>
</evidence>
<keyword evidence="6" id="KW-0472">Membrane</keyword>
<evidence type="ECO:0000259" key="8">
    <source>
        <dbReference type="PROSITE" id="PS50885"/>
    </source>
</evidence>
<evidence type="ECO:0000256" key="1">
    <source>
        <dbReference type="ARBA" id="ARBA00004370"/>
    </source>
</evidence>
<feature type="domain" description="HAMP" evidence="8">
    <location>
        <begin position="212"/>
        <end position="264"/>
    </location>
</feature>
<dbReference type="GO" id="GO:0007165">
    <property type="term" value="P:signal transduction"/>
    <property type="evidence" value="ECO:0007669"/>
    <property type="project" value="UniProtKB-KW"/>
</dbReference>
<dbReference type="GO" id="GO:0016020">
    <property type="term" value="C:membrane"/>
    <property type="evidence" value="ECO:0007669"/>
    <property type="project" value="UniProtKB-SubCell"/>
</dbReference>
<evidence type="ECO:0000256" key="5">
    <source>
        <dbReference type="SAM" id="MobiDB-lite"/>
    </source>
</evidence>
<evidence type="ECO:0000256" key="4">
    <source>
        <dbReference type="PROSITE-ProRule" id="PRU00284"/>
    </source>
</evidence>
<comment type="similarity">
    <text evidence="3">Belongs to the methyl-accepting chemotaxis (MCP) protein family.</text>
</comment>
<evidence type="ECO:0000256" key="3">
    <source>
        <dbReference type="ARBA" id="ARBA00029447"/>
    </source>
</evidence>
<proteinExistence type="inferred from homology"/>
<dbReference type="PROSITE" id="PS50885">
    <property type="entry name" value="HAMP"/>
    <property type="match status" value="1"/>
</dbReference>
<dbReference type="InterPro" id="IPR004090">
    <property type="entry name" value="Chemotax_Me-accpt_rcpt"/>
</dbReference>
<dbReference type="SUPFAM" id="SSF58104">
    <property type="entry name" value="Methyl-accepting chemotaxis protein (MCP) signaling domain"/>
    <property type="match status" value="1"/>
</dbReference>
<sequence>MSWVNRSILNKLLAISAIGFALLLSGAFYGFWVSWQSIHTFETEVSAHSDEAFSILDTQTEFKKQVQEWKDTLLRGSDPAALDKYWGGFEKHERKVQENVQSLLKTVKDPKAHQLLEDFQAAHQKMGEDYRKGLQAFKDANFDSKAGDHSVKGMDRAPTGLLTQAAEAISVLANNTSKQAVANGYGGIKTSIFLMTLATLLAAVVLVWMIRTSIIHPARQTVEGLERLATGDFSMAILHTSHDEIGRISACAERIRGELRNIIAGISTASDELLSASTSMAAATSQVRESSQQQSEKSSATAAAVEEMASSIASVTESTESMRQLAHSSQEQAHEGNASISKLAGEVGQVGNAVKEIAASVGQFVQSTATITNMTRQVKDIADQTNLLALNAAIEAARAGEQGRGFAVVADEVRKLAEKSSQAASEIDAVTQSIGQYSMDVDKAIHQGMSSIEASQEMMKSVALILTGTTETVTRVNQGMGNIALSAREQHSASDEIAKHVENIAYMAEENSMAAQQTDEEAMRLKSVADQLRQSISQFKV</sequence>
<accession>A0A6F8VD37</accession>
<dbReference type="GO" id="GO:0004888">
    <property type="term" value="F:transmembrane signaling receptor activity"/>
    <property type="evidence" value="ECO:0007669"/>
    <property type="project" value="InterPro"/>
</dbReference>
<keyword evidence="6" id="KW-0812">Transmembrane</keyword>
<comment type="subcellular location">
    <subcellularLocation>
        <location evidence="1">Membrane</location>
    </subcellularLocation>
</comment>
<feature type="region of interest" description="Disordered" evidence="5">
    <location>
        <begin position="309"/>
        <end position="337"/>
    </location>
</feature>
<dbReference type="Pfam" id="PF00015">
    <property type="entry name" value="MCPsignal"/>
    <property type="match status" value="1"/>
</dbReference>
<dbReference type="Proteomes" id="UP000502260">
    <property type="component" value="Chromosome"/>
</dbReference>
<dbReference type="GO" id="GO:0006935">
    <property type="term" value="P:chemotaxis"/>
    <property type="evidence" value="ECO:0007669"/>
    <property type="project" value="InterPro"/>
</dbReference>
<dbReference type="KEGG" id="slac:SKTS_17580"/>
<dbReference type="AlphaFoldDB" id="A0A6F8VD37"/>
<dbReference type="RefSeq" id="WP_173063467.1">
    <property type="nucleotide sequence ID" value="NZ_AP022853.1"/>
</dbReference>
<keyword evidence="10" id="KW-1185">Reference proteome</keyword>
<dbReference type="PRINTS" id="PR00260">
    <property type="entry name" value="CHEMTRNSDUCR"/>
</dbReference>
<reference evidence="10" key="1">
    <citation type="submission" date="2020-03" db="EMBL/GenBank/DDBJ databases">
        <title>Complete genome sequence of sulfur-oxidizing bacterium skT11.</title>
        <authorList>
            <person name="Kanda M."/>
            <person name="Kojima H."/>
            <person name="Fukui M."/>
        </authorList>
    </citation>
    <scope>NUCLEOTIDE SEQUENCE [LARGE SCALE GENOMIC DNA]</scope>
    <source>
        <strain evidence="10">skT11</strain>
    </source>
</reference>
<name>A0A6F8VD37_9PROT</name>
<dbReference type="FunFam" id="1.10.287.950:FF:000001">
    <property type="entry name" value="Methyl-accepting chemotaxis sensory transducer"/>
    <property type="match status" value="1"/>
</dbReference>
<dbReference type="PROSITE" id="PS50111">
    <property type="entry name" value="CHEMOTAXIS_TRANSDUC_2"/>
    <property type="match status" value="1"/>
</dbReference>
<protein>
    <submittedName>
        <fullName evidence="9">Methyl-accepting chemotaxis protein I</fullName>
    </submittedName>
</protein>
<dbReference type="CDD" id="cd06225">
    <property type="entry name" value="HAMP"/>
    <property type="match status" value="1"/>
</dbReference>
<feature type="domain" description="Methyl-accepting transducer" evidence="7">
    <location>
        <begin position="269"/>
        <end position="505"/>
    </location>
</feature>
<feature type="transmembrane region" description="Helical" evidence="6">
    <location>
        <begin position="192"/>
        <end position="210"/>
    </location>
</feature>
<dbReference type="EMBL" id="AP022853">
    <property type="protein sequence ID" value="BCB26872.1"/>
    <property type="molecule type" value="Genomic_DNA"/>
</dbReference>
<dbReference type="InterPro" id="IPR004089">
    <property type="entry name" value="MCPsignal_dom"/>
</dbReference>
<dbReference type="InterPro" id="IPR003660">
    <property type="entry name" value="HAMP_dom"/>
</dbReference>
<organism evidence="9 10">
    <name type="scientific">Sulfurimicrobium lacus</name>
    <dbReference type="NCBI Taxonomy" id="2715678"/>
    <lineage>
        <taxon>Bacteria</taxon>
        <taxon>Pseudomonadati</taxon>
        <taxon>Pseudomonadota</taxon>
        <taxon>Betaproteobacteria</taxon>
        <taxon>Nitrosomonadales</taxon>
        <taxon>Sulfuricellaceae</taxon>
        <taxon>Sulfurimicrobium</taxon>
    </lineage>
</organism>
<evidence type="ECO:0000256" key="6">
    <source>
        <dbReference type="SAM" id="Phobius"/>
    </source>
</evidence>
<dbReference type="PANTHER" id="PTHR32089">
    <property type="entry name" value="METHYL-ACCEPTING CHEMOTAXIS PROTEIN MCPB"/>
    <property type="match status" value="1"/>
</dbReference>
<evidence type="ECO:0000313" key="10">
    <source>
        <dbReference type="Proteomes" id="UP000502260"/>
    </source>
</evidence>
<feature type="compositionally biased region" description="Polar residues" evidence="5">
    <location>
        <begin position="311"/>
        <end position="331"/>
    </location>
</feature>
<feature type="transmembrane region" description="Helical" evidence="6">
    <location>
        <begin position="12"/>
        <end position="32"/>
    </location>
</feature>
<dbReference type="PANTHER" id="PTHR32089:SF112">
    <property type="entry name" value="LYSOZYME-LIKE PROTEIN-RELATED"/>
    <property type="match status" value="1"/>
</dbReference>